<evidence type="ECO:0000313" key="1">
    <source>
        <dbReference type="EMBL" id="SIT38253.1"/>
    </source>
</evidence>
<dbReference type="Proteomes" id="UP000187012">
    <property type="component" value="Unassembled WGS sequence"/>
</dbReference>
<accession>A0A1N7RT13</accession>
<dbReference type="AlphaFoldDB" id="A0A1N7RT13"/>
<sequence length="71" mass="7965">MLAALLPETWLASPNAGHGTQLDMLLKSGAAHRTEAFLLCFGPIRPHFALPRHQMKDVSHRAIRKEHRLTT</sequence>
<protein>
    <submittedName>
        <fullName evidence="1">Uncharacterized protein</fullName>
    </submittedName>
</protein>
<reference evidence="1 2" key="1">
    <citation type="submission" date="2016-12" db="EMBL/GenBank/DDBJ databases">
        <authorList>
            <person name="Song W.-J."/>
            <person name="Kurnit D.M."/>
        </authorList>
    </citation>
    <scope>NUCLEOTIDE SEQUENCE [LARGE SCALE GENOMIC DNA]</scope>
    <source>
        <strain evidence="1 2">STM7296</strain>
    </source>
</reference>
<name>A0A1N7RT13_9BURK</name>
<evidence type="ECO:0000313" key="2">
    <source>
        <dbReference type="Proteomes" id="UP000187012"/>
    </source>
</evidence>
<proteinExistence type="predicted"/>
<keyword evidence="2" id="KW-1185">Reference proteome</keyword>
<gene>
    <name evidence="1" type="ORF">BN2475_140087</name>
</gene>
<dbReference type="EMBL" id="CYGX02000014">
    <property type="protein sequence ID" value="SIT38253.1"/>
    <property type="molecule type" value="Genomic_DNA"/>
</dbReference>
<organism evidence="1 2">
    <name type="scientific">Paraburkholderia ribeironis</name>
    <dbReference type="NCBI Taxonomy" id="1247936"/>
    <lineage>
        <taxon>Bacteria</taxon>
        <taxon>Pseudomonadati</taxon>
        <taxon>Pseudomonadota</taxon>
        <taxon>Betaproteobacteria</taxon>
        <taxon>Burkholderiales</taxon>
        <taxon>Burkholderiaceae</taxon>
        <taxon>Paraburkholderia</taxon>
    </lineage>
</organism>